<keyword evidence="5" id="KW-0503">Monooxygenase</keyword>
<evidence type="ECO:0000256" key="2">
    <source>
        <dbReference type="ARBA" id="ARBA00022630"/>
    </source>
</evidence>
<dbReference type="Pfam" id="PF01494">
    <property type="entry name" value="FAD_binding_3"/>
    <property type="match status" value="1"/>
</dbReference>
<reference evidence="7" key="1">
    <citation type="journal article" date="2023" name="Mol. Phylogenet. Evol.">
        <title>Genome-scale phylogeny and comparative genomics of the fungal order Sordariales.</title>
        <authorList>
            <person name="Hensen N."/>
            <person name="Bonometti L."/>
            <person name="Westerberg I."/>
            <person name="Brannstrom I.O."/>
            <person name="Guillou S."/>
            <person name="Cros-Aarteil S."/>
            <person name="Calhoun S."/>
            <person name="Haridas S."/>
            <person name="Kuo A."/>
            <person name="Mondo S."/>
            <person name="Pangilinan J."/>
            <person name="Riley R."/>
            <person name="LaButti K."/>
            <person name="Andreopoulos B."/>
            <person name="Lipzen A."/>
            <person name="Chen C."/>
            <person name="Yan M."/>
            <person name="Daum C."/>
            <person name="Ng V."/>
            <person name="Clum A."/>
            <person name="Steindorff A."/>
            <person name="Ohm R.A."/>
            <person name="Martin F."/>
            <person name="Silar P."/>
            <person name="Natvig D.O."/>
            <person name="Lalanne C."/>
            <person name="Gautier V."/>
            <person name="Ament-Velasquez S.L."/>
            <person name="Kruys A."/>
            <person name="Hutchinson M.I."/>
            <person name="Powell A.J."/>
            <person name="Barry K."/>
            <person name="Miller A.N."/>
            <person name="Grigoriev I.V."/>
            <person name="Debuchy R."/>
            <person name="Gladieux P."/>
            <person name="Hiltunen Thoren M."/>
            <person name="Johannesson H."/>
        </authorList>
    </citation>
    <scope>NUCLEOTIDE SEQUENCE</scope>
    <source>
        <strain evidence="7">PSN293</strain>
    </source>
</reference>
<dbReference type="EMBL" id="MU858098">
    <property type="protein sequence ID" value="KAK4214130.1"/>
    <property type="molecule type" value="Genomic_DNA"/>
</dbReference>
<dbReference type="InterPro" id="IPR002938">
    <property type="entry name" value="FAD-bd"/>
</dbReference>
<evidence type="ECO:0000259" key="6">
    <source>
        <dbReference type="Pfam" id="PF01494"/>
    </source>
</evidence>
<proteinExistence type="inferred from homology"/>
<keyword evidence="3" id="KW-0274">FAD</keyword>
<keyword evidence="4" id="KW-0560">Oxidoreductase</keyword>
<dbReference type="GO" id="GO:0004497">
    <property type="term" value="F:monooxygenase activity"/>
    <property type="evidence" value="ECO:0007669"/>
    <property type="project" value="UniProtKB-KW"/>
</dbReference>
<evidence type="ECO:0000256" key="5">
    <source>
        <dbReference type="ARBA" id="ARBA00023033"/>
    </source>
</evidence>
<keyword evidence="8" id="KW-1185">Reference proteome</keyword>
<dbReference type="SUPFAM" id="SSF54373">
    <property type="entry name" value="FAD-linked reductases, C-terminal domain"/>
    <property type="match status" value="1"/>
</dbReference>
<dbReference type="AlphaFoldDB" id="A0AAN6YA41"/>
<reference evidence="7" key="2">
    <citation type="submission" date="2023-05" db="EMBL/GenBank/DDBJ databases">
        <authorList>
            <consortium name="Lawrence Berkeley National Laboratory"/>
            <person name="Steindorff A."/>
            <person name="Hensen N."/>
            <person name="Bonometti L."/>
            <person name="Westerberg I."/>
            <person name="Brannstrom I.O."/>
            <person name="Guillou S."/>
            <person name="Cros-Aarteil S."/>
            <person name="Calhoun S."/>
            <person name="Haridas S."/>
            <person name="Kuo A."/>
            <person name="Mondo S."/>
            <person name="Pangilinan J."/>
            <person name="Riley R."/>
            <person name="Labutti K."/>
            <person name="Andreopoulos B."/>
            <person name="Lipzen A."/>
            <person name="Chen C."/>
            <person name="Yanf M."/>
            <person name="Daum C."/>
            <person name="Ng V."/>
            <person name="Clum A."/>
            <person name="Ohm R."/>
            <person name="Martin F."/>
            <person name="Silar P."/>
            <person name="Natvig D."/>
            <person name="Lalanne C."/>
            <person name="Gautier V."/>
            <person name="Ament-Velasquez S.L."/>
            <person name="Kruys A."/>
            <person name="Hutchinson M.I."/>
            <person name="Powell A.J."/>
            <person name="Barry K."/>
            <person name="Miller A.N."/>
            <person name="Grigoriev I.V."/>
            <person name="Debuchy R."/>
            <person name="Gladieux P."/>
            <person name="Thoren M.H."/>
            <person name="Johannesson H."/>
        </authorList>
    </citation>
    <scope>NUCLEOTIDE SEQUENCE</scope>
    <source>
        <strain evidence="7">PSN293</strain>
    </source>
</reference>
<organism evidence="7 8">
    <name type="scientific">Rhypophila decipiens</name>
    <dbReference type="NCBI Taxonomy" id="261697"/>
    <lineage>
        <taxon>Eukaryota</taxon>
        <taxon>Fungi</taxon>
        <taxon>Dikarya</taxon>
        <taxon>Ascomycota</taxon>
        <taxon>Pezizomycotina</taxon>
        <taxon>Sordariomycetes</taxon>
        <taxon>Sordariomycetidae</taxon>
        <taxon>Sordariales</taxon>
        <taxon>Naviculisporaceae</taxon>
        <taxon>Rhypophila</taxon>
    </lineage>
</organism>
<dbReference type="InterPro" id="IPR036188">
    <property type="entry name" value="FAD/NAD-bd_sf"/>
</dbReference>
<accession>A0AAN6YA41</accession>
<keyword evidence="2" id="KW-0285">Flavoprotein</keyword>
<feature type="domain" description="FAD-binding" evidence="6">
    <location>
        <begin position="252"/>
        <end position="374"/>
    </location>
</feature>
<dbReference type="GO" id="GO:0071949">
    <property type="term" value="F:FAD binding"/>
    <property type="evidence" value="ECO:0007669"/>
    <property type="project" value="InterPro"/>
</dbReference>
<evidence type="ECO:0000256" key="4">
    <source>
        <dbReference type="ARBA" id="ARBA00023002"/>
    </source>
</evidence>
<dbReference type="PANTHER" id="PTHR13789:SF215">
    <property type="entry name" value="FAD-BINDING DOMAIN-CONTAINING PROTEIN-RELATED"/>
    <property type="match status" value="1"/>
</dbReference>
<dbReference type="Pfam" id="PF13450">
    <property type="entry name" value="NAD_binding_8"/>
    <property type="match status" value="1"/>
</dbReference>
<evidence type="ECO:0000256" key="1">
    <source>
        <dbReference type="ARBA" id="ARBA00007992"/>
    </source>
</evidence>
<dbReference type="PRINTS" id="PR00420">
    <property type="entry name" value="RNGMNOXGNASE"/>
</dbReference>
<gene>
    <name evidence="7" type="ORF">QBC37DRAFT_421775</name>
</gene>
<evidence type="ECO:0000256" key="3">
    <source>
        <dbReference type="ARBA" id="ARBA00022827"/>
    </source>
</evidence>
<dbReference type="SUPFAM" id="SSF51905">
    <property type="entry name" value="FAD/NAD(P)-binding domain"/>
    <property type="match status" value="1"/>
</dbReference>
<dbReference type="Proteomes" id="UP001301769">
    <property type="component" value="Unassembled WGS sequence"/>
</dbReference>
<comment type="caution">
    <text evidence="7">The sequence shown here is derived from an EMBL/GenBank/DDBJ whole genome shotgun (WGS) entry which is preliminary data.</text>
</comment>
<comment type="similarity">
    <text evidence="1">Belongs to the paxM FAD-dependent monooxygenase family.</text>
</comment>
<dbReference type="Gene3D" id="3.50.50.60">
    <property type="entry name" value="FAD/NAD(P)-binding domain"/>
    <property type="match status" value="1"/>
</dbReference>
<dbReference type="PANTHER" id="PTHR13789">
    <property type="entry name" value="MONOOXYGENASE"/>
    <property type="match status" value="1"/>
</dbReference>
<sequence length="441" mass="48709">MNVIIVGAGLSGLTAAISLRKAGHSVTIYERSSMVNEIGAAINVPPNVNRFLLPWGLDPVKARFCEARGMCFNDFETLEALPVARVDFSRNKELFGASAYYAHRVDLHSALKDLAIGARQGRRVQILGGLEVVGFNTKDPSIILKDGTIKKADLVIAADGVHSIGVEYVLGRKHRPQAPGTGCNVNMAYRFLIPRAEVDSDPETKFFTEGVDFLGARVWADYKGRKRLISYPCRNYEVLNFAALIYDEDVLIDAETTREDWLAPVHTSEVLAKYSNFHPGLLAVMSKATEVKRWPLLYRPPIPTWHKDGLVLAGDAAHPMLPNHAQGGSQAIEDGLVLGLVMAGLSSTTTTSLPEKIRERLQIYESIRRNRASAMQIMSNYGYDEDIPPEMEEYLEGVPIPTTAAQLIELQYAPDVVKRTVETMTAFDSSWKLPDGFFEGA</sequence>
<evidence type="ECO:0000313" key="7">
    <source>
        <dbReference type="EMBL" id="KAK4214130.1"/>
    </source>
</evidence>
<name>A0AAN6YA41_9PEZI</name>
<protein>
    <recommendedName>
        <fullName evidence="6">FAD-binding domain-containing protein</fullName>
    </recommendedName>
</protein>
<evidence type="ECO:0000313" key="8">
    <source>
        <dbReference type="Proteomes" id="UP001301769"/>
    </source>
</evidence>
<dbReference type="InterPro" id="IPR050493">
    <property type="entry name" value="FAD-dep_Monooxygenase_BioMet"/>
</dbReference>